<proteinExistence type="predicted"/>
<gene>
    <name evidence="1" type="ORF">BU16DRAFT_211622</name>
</gene>
<accession>A0A6A6RAP1</accession>
<name>A0A6A6RAP1_9PEZI</name>
<dbReference type="AlphaFoldDB" id="A0A6A6RAP1"/>
<reference evidence="1" key="1">
    <citation type="journal article" date="2020" name="Stud. Mycol.">
        <title>101 Dothideomycetes genomes: a test case for predicting lifestyles and emergence of pathogens.</title>
        <authorList>
            <person name="Haridas S."/>
            <person name="Albert R."/>
            <person name="Binder M."/>
            <person name="Bloem J."/>
            <person name="Labutti K."/>
            <person name="Salamov A."/>
            <person name="Andreopoulos B."/>
            <person name="Baker S."/>
            <person name="Barry K."/>
            <person name="Bills G."/>
            <person name="Bluhm B."/>
            <person name="Cannon C."/>
            <person name="Castanera R."/>
            <person name="Culley D."/>
            <person name="Daum C."/>
            <person name="Ezra D."/>
            <person name="Gonzalez J."/>
            <person name="Henrissat B."/>
            <person name="Kuo A."/>
            <person name="Liang C."/>
            <person name="Lipzen A."/>
            <person name="Lutzoni F."/>
            <person name="Magnuson J."/>
            <person name="Mondo S."/>
            <person name="Nolan M."/>
            <person name="Ohm R."/>
            <person name="Pangilinan J."/>
            <person name="Park H.-J."/>
            <person name="Ramirez L."/>
            <person name="Alfaro M."/>
            <person name="Sun H."/>
            <person name="Tritt A."/>
            <person name="Yoshinaga Y."/>
            <person name="Zwiers L.-H."/>
            <person name="Turgeon B."/>
            <person name="Goodwin S."/>
            <person name="Spatafora J."/>
            <person name="Crous P."/>
            <person name="Grigoriev I."/>
        </authorList>
    </citation>
    <scope>NUCLEOTIDE SEQUENCE</scope>
    <source>
        <strain evidence="1">CBS 269.34</strain>
    </source>
</reference>
<dbReference type="EMBL" id="MU004182">
    <property type="protein sequence ID" value="KAF2501895.1"/>
    <property type="molecule type" value="Genomic_DNA"/>
</dbReference>
<evidence type="ECO:0000313" key="2">
    <source>
        <dbReference type="Proteomes" id="UP000799750"/>
    </source>
</evidence>
<dbReference type="SUPFAM" id="SSF52540">
    <property type="entry name" value="P-loop containing nucleoside triphosphate hydrolases"/>
    <property type="match status" value="1"/>
</dbReference>
<dbReference type="InterPro" id="IPR027417">
    <property type="entry name" value="P-loop_NTPase"/>
</dbReference>
<sequence>MANPTSSYLPFIDIESIPGPSDDLLNLLGHDYDYKQDRYPGDPVRGLEELLAALKNFARDGGQATEGPYASNCGLRMEASVSRMRLQFALENAIATYNGVKFERIRQQTTFAEADKLFISTSMRDPHLRSLGSPPWPRIDTYGLFKAMDPDYISAVRNCSNLPTRSKHKDTVRNGKLRQFYWDNGKHAVAGKVEELQAYMSNRQDVFFLAPCCSDHTLTWFIPPLDWMLHNPHHFTTVDSMGSGICKPRMIVLLPTRLRLIQVGNLVHNTLTTLHMHTTRSKAGVRVAVVHGGMSREEQLAELLCANIALCTPRQLRCLVSEGLFDFSELNFYGARPRSSSFQRCFQQRR</sequence>
<dbReference type="Proteomes" id="UP000799750">
    <property type="component" value="Unassembled WGS sequence"/>
</dbReference>
<protein>
    <submittedName>
        <fullName evidence="1">Uncharacterized protein</fullName>
    </submittedName>
</protein>
<evidence type="ECO:0000313" key="1">
    <source>
        <dbReference type="EMBL" id="KAF2501895.1"/>
    </source>
</evidence>
<keyword evidence="2" id="KW-1185">Reference proteome</keyword>
<dbReference type="Gene3D" id="3.40.50.300">
    <property type="entry name" value="P-loop containing nucleotide triphosphate hydrolases"/>
    <property type="match status" value="1"/>
</dbReference>
<organism evidence="1 2">
    <name type="scientific">Lophium mytilinum</name>
    <dbReference type="NCBI Taxonomy" id="390894"/>
    <lineage>
        <taxon>Eukaryota</taxon>
        <taxon>Fungi</taxon>
        <taxon>Dikarya</taxon>
        <taxon>Ascomycota</taxon>
        <taxon>Pezizomycotina</taxon>
        <taxon>Dothideomycetes</taxon>
        <taxon>Pleosporomycetidae</taxon>
        <taxon>Mytilinidiales</taxon>
        <taxon>Mytilinidiaceae</taxon>
        <taxon>Lophium</taxon>
    </lineage>
</organism>